<accession>A0A0D5YVN1</accession>
<reference evidence="6 7" key="1">
    <citation type="submission" date="2015-03" db="EMBL/GenBank/DDBJ databases">
        <title>Complete genome sequence of Muricauda lutaonensis CC-HSB-11T, isolated from a coastal hot spring.</title>
        <authorList>
            <person name="Kim K.M."/>
        </authorList>
    </citation>
    <scope>NUCLEOTIDE SEQUENCE [LARGE SCALE GENOMIC DNA]</scope>
    <source>
        <strain evidence="6 7">CC-HSB-11</strain>
    </source>
</reference>
<keyword evidence="7" id="KW-1185">Reference proteome</keyword>
<organism evidence="6 7">
    <name type="scientific">Flagellimonas lutaonensis</name>
    <dbReference type="NCBI Taxonomy" id="516051"/>
    <lineage>
        <taxon>Bacteria</taxon>
        <taxon>Pseudomonadati</taxon>
        <taxon>Bacteroidota</taxon>
        <taxon>Flavobacteriia</taxon>
        <taxon>Flavobacteriales</taxon>
        <taxon>Flavobacteriaceae</taxon>
        <taxon>Flagellimonas</taxon>
    </lineage>
</organism>
<dbReference type="SUPFAM" id="SSF51735">
    <property type="entry name" value="NAD(P)-binding Rossmann-fold domains"/>
    <property type="match status" value="1"/>
</dbReference>
<name>A0A0D5YVN1_9FLAO</name>
<evidence type="ECO:0000256" key="1">
    <source>
        <dbReference type="ARBA" id="ARBA00005689"/>
    </source>
</evidence>
<dbReference type="Pfam" id="PF01262">
    <property type="entry name" value="AlaDh_PNT_C"/>
    <property type="match status" value="1"/>
</dbReference>
<keyword evidence="3" id="KW-0560">Oxidoreductase</keyword>
<dbReference type="PATRIC" id="fig|516051.4.peg.2801"/>
<dbReference type="InterPro" id="IPR036291">
    <property type="entry name" value="NAD(P)-bd_dom_sf"/>
</dbReference>
<dbReference type="SMART" id="SM01002">
    <property type="entry name" value="AlaDh_PNT_C"/>
    <property type="match status" value="1"/>
</dbReference>
<dbReference type="GO" id="GO:0042853">
    <property type="term" value="P:L-alanine catabolic process"/>
    <property type="evidence" value="ECO:0007669"/>
    <property type="project" value="InterPro"/>
</dbReference>
<dbReference type="PANTHER" id="PTHR42795">
    <property type="entry name" value="ALANINE DEHYDROGENASE"/>
    <property type="match status" value="1"/>
</dbReference>
<comment type="similarity">
    <text evidence="1">Belongs to the AlaDH/PNT family.</text>
</comment>
<dbReference type="InterPro" id="IPR007698">
    <property type="entry name" value="AlaDH/PNT_NAD(H)-bd"/>
</dbReference>
<dbReference type="GO" id="GO:0005886">
    <property type="term" value="C:plasma membrane"/>
    <property type="evidence" value="ECO:0007669"/>
    <property type="project" value="TreeGrafter"/>
</dbReference>
<dbReference type="InterPro" id="IPR007886">
    <property type="entry name" value="AlaDH/PNT_N"/>
</dbReference>
<dbReference type="EC" id="1.4.1.1" evidence="2"/>
<evidence type="ECO:0000256" key="2">
    <source>
        <dbReference type="ARBA" id="ARBA00012897"/>
    </source>
</evidence>
<evidence type="ECO:0000313" key="6">
    <source>
        <dbReference type="EMBL" id="AKA36290.1"/>
    </source>
</evidence>
<dbReference type="Gene3D" id="3.40.50.720">
    <property type="entry name" value="NAD(P)-binding Rossmann-like Domain"/>
    <property type="match status" value="2"/>
</dbReference>
<feature type="domain" description="Alanine dehydrogenase/pyridine nucleotide transhydrogenase NAD(H)-binding" evidence="4">
    <location>
        <begin position="184"/>
        <end position="331"/>
    </location>
</feature>
<dbReference type="Pfam" id="PF05222">
    <property type="entry name" value="AlaDh_PNT_N"/>
    <property type="match status" value="1"/>
</dbReference>
<dbReference type="CDD" id="cd05305">
    <property type="entry name" value="L-AlaDH"/>
    <property type="match status" value="1"/>
</dbReference>
<gene>
    <name evidence="6" type="ORF">VC82_2732</name>
</gene>
<protein>
    <recommendedName>
        <fullName evidence="2">alanine dehydrogenase</fullName>
        <ecNumber evidence="2">1.4.1.1</ecNumber>
    </recommendedName>
</protein>
<dbReference type="PANTHER" id="PTHR42795:SF1">
    <property type="entry name" value="ALANINE DEHYDROGENASE"/>
    <property type="match status" value="1"/>
</dbReference>
<proteinExistence type="inferred from homology"/>
<dbReference type="GO" id="GO:0000286">
    <property type="term" value="F:alanine dehydrogenase activity"/>
    <property type="evidence" value="ECO:0007669"/>
    <property type="project" value="UniProtKB-EC"/>
</dbReference>
<dbReference type="EMBL" id="CP011071">
    <property type="protein sequence ID" value="AKA36290.1"/>
    <property type="molecule type" value="Genomic_DNA"/>
</dbReference>
<dbReference type="HOGENOM" id="CLU_003376_3_0_10"/>
<evidence type="ECO:0000313" key="7">
    <source>
        <dbReference type="Proteomes" id="UP000032726"/>
    </source>
</evidence>
<evidence type="ECO:0000259" key="4">
    <source>
        <dbReference type="SMART" id="SM01002"/>
    </source>
</evidence>
<dbReference type="Proteomes" id="UP000032726">
    <property type="component" value="Chromosome"/>
</dbReference>
<dbReference type="SUPFAM" id="SSF52283">
    <property type="entry name" value="Formate/glycerate dehydrogenase catalytic domain-like"/>
    <property type="match status" value="1"/>
</dbReference>
<evidence type="ECO:0000256" key="3">
    <source>
        <dbReference type="ARBA" id="ARBA00023002"/>
    </source>
</evidence>
<dbReference type="SMART" id="SM01003">
    <property type="entry name" value="AlaDh_PNT_N"/>
    <property type="match status" value="1"/>
</dbReference>
<evidence type="ECO:0000259" key="5">
    <source>
        <dbReference type="SMART" id="SM01003"/>
    </source>
</evidence>
<dbReference type="InterPro" id="IPR008141">
    <property type="entry name" value="Ala_DH"/>
</dbReference>
<sequence length="406" mass="44310">MVPATKHMDQPSSPFSKQQLLPQEETLEVIKQKGELFIGIPKENLFQEKRICLTPDAVNAITAHGHRVMIESGAGEGANYSDIDYTNAGAEIVRDTKKVFSCPLILKVEPPTLHEIELLNPQTTVISALQIKTQSKQYFEAMAKKRITAIAFEYIRDDDGKYPAVRSLSEIAGISSILIAAELMAATNKGNGLMFGNISGVPPVEVVILGAGTVGEFAARSALGLGANIKVFDNSITKLRNIQTSLNQTVYTSTIQPKNLLKALKRCDVAIGAVRGKDRSPTIVSSAMVENMKKGAVIIDVSIDMGGCFETSEITTHNKPVIEKFGVLHYGVPNIPARYPRTSSISISNIFTPYLLKLGEDGGLENSLRFDKGLRNGLYMYHGILTNKSVGDWFGLNFSDINFLIF</sequence>
<dbReference type="STRING" id="516051.VC82_2732"/>
<dbReference type="KEGG" id="mlt:VC82_2732"/>
<feature type="domain" description="Alanine dehydrogenase/pyridine nucleotide transhydrogenase N-terminal" evidence="5">
    <location>
        <begin position="39"/>
        <end position="172"/>
    </location>
</feature>
<dbReference type="AlphaFoldDB" id="A0A0D5YVN1"/>